<dbReference type="EMBL" id="CP100390">
    <property type="protein sequence ID" value="UZE97302.1"/>
    <property type="molecule type" value="Genomic_DNA"/>
</dbReference>
<gene>
    <name evidence="2" type="ORF">NKI27_05995</name>
</gene>
<dbReference type="RefSeq" id="WP_265048777.1">
    <property type="nucleotide sequence ID" value="NZ_CP100390.1"/>
</dbReference>
<feature type="chain" id="PRO_5047115806" description="Carboxypeptidase regulatory-like domain-containing protein" evidence="1">
    <location>
        <begin position="19"/>
        <end position="99"/>
    </location>
</feature>
<dbReference type="Proteomes" id="UP001163739">
    <property type="component" value="Chromosome"/>
</dbReference>
<name>A0ABY6N5A0_9ALTE</name>
<evidence type="ECO:0000313" key="3">
    <source>
        <dbReference type="Proteomes" id="UP001163739"/>
    </source>
</evidence>
<evidence type="ECO:0000313" key="2">
    <source>
        <dbReference type="EMBL" id="UZE97302.1"/>
    </source>
</evidence>
<accession>A0ABY6N5A0</accession>
<dbReference type="InterPro" id="IPR008969">
    <property type="entry name" value="CarboxyPept-like_regulatory"/>
</dbReference>
<reference evidence="2" key="1">
    <citation type="submission" date="2022-06" db="EMBL/GenBank/DDBJ databases">
        <title>Alkalimarinus sp. nov., isolated from gut of a Alitta virens.</title>
        <authorList>
            <person name="Yang A.I."/>
            <person name="Shin N.-R."/>
        </authorList>
    </citation>
    <scope>NUCLEOTIDE SEQUENCE</scope>
    <source>
        <strain evidence="2">A2M4</strain>
    </source>
</reference>
<keyword evidence="3" id="KW-1185">Reference proteome</keyword>
<evidence type="ECO:0000256" key="1">
    <source>
        <dbReference type="SAM" id="SignalP"/>
    </source>
</evidence>
<keyword evidence="1" id="KW-0732">Signal</keyword>
<protein>
    <recommendedName>
        <fullName evidence="4">Carboxypeptidase regulatory-like domain-containing protein</fullName>
    </recommendedName>
</protein>
<proteinExistence type="predicted"/>
<organism evidence="2 3">
    <name type="scientific">Alkalimarinus alittae</name>
    <dbReference type="NCBI Taxonomy" id="2961619"/>
    <lineage>
        <taxon>Bacteria</taxon>
        <taxon>Pseudomonadati</taxon>
        <taxon>Pseudomonadota</taxon>
        <taxon>Gammaproteobacteria</taxon>
        <taxon>Alteromonadales</taxon>
        <taxon>Alteromonadaceae</taxon>
        <taxon>Alkalimarinus</taxon>
    </lineage>
</organism>
<sequence length="99" mass="11138">MKLLPIIVLLMFSTKSTAKEVIIVTDVNGLPIAGAEVIAMSYSINMKSIFTNSEGEAVLKSNIQTLKWVNIEKKEYETTHTQITGEWPLYVQLHKDKTL</sequence>
<evidence type="ECO:0008006" key="4">
    <source>
        <dbReference type="Google" id="ProtNLM"/>
    </source>
</evidence>
<feature type="signal peptide" evidence="1">
    <location>
        <begin position="1"/>
        <end position="18"/>
    </location>
</feature>
<dbReference type="SUPFAM" id="SSF49464">
    <property type="entry name" value="Carboxypeptidase regulatory domain-like"/>
    <property type="match status" value="1"/>
</dbReference>